<sequence length="160" mass="17380">MMRTDHQEADTQRRSCHDTHWPFKNGITDLAPINQHLASPKETQAVPPPQSDTPPDQSQRCQGPMVQNVAHNPAQPRNGRCGPVSEKESRSSPKTHLHLQGQGREGALLSGGDAWALTGPLQGDTTSEGNGAKWIQESSQEPFPQLPTATPMESCQTSSE</sequence>
<evidence type="ECO:0000313" key="2">
    <source>
        <dbReference type="EMBL" id="ELK30301.1"/>
    </source>
</evidence>
<feature type="region of interest" description="Disordered" evidence="1">
    <location>
        <begin position="1"/>
        <end position="160"/>
    </location>
</feature>
<dbReference type="AlphaFoldDB" id="L5LW30"/>
<accession>L5LW30</accession>
<evidence type="ECO:0000313" key="3">
    <source>
        <dbReference type="Proteomes" id="UP000010556"/>
    </source>
</evidence>
<name>L5LW30_MYODS</name>
<feature type="compositionally biased region" description="Polar residues" evidence="1">
    <location>
        <begin position="136"/>
        <end position="160"/>
    </location>
</feature>
<organism evidence="2 3">
    <name type="scientific">Myotis davidii</name>
    <name type="common">David's myotis</name>
    <dbReference type="NCBI Taxonomy" id="225400"/>
    <lineage>
        <taxon>Eukaryota</taxon>
        <taxon>Metazoa</taxon>
        <taxon>Chordata</taxon>
        <taxon>Craniata</taxon>
        <taxon>Vertebrata</taxon>
        <taxon>Euteleostomi</taxon>
        <taxon>Mammalia</taxon>
        <taxon>Eutheria</taxon>
        <taxon>Laurasiatheria</taxon>
        <taxon>Chiroptera</taxon>
        <taxon>Yangochiroptera</taxon>
        <taxon>Vespertilionidae</taxon>
        <taxon>Myotis</taxon>
    </lineage>
</organism>
<dbReference type="EMBL" id="KB107220">
    <property type="protein sequence ID" value="ELK30301.1"/>
    <property type="molecule type" value="Genomic_DNA"/>
</dbReference>
<dbReference type="Proteomes" id="UP000010556">
    <property type="component" value="Unassembled WGS sequence"/>
</dbReference>
<evidence type="ECO:0000256" key="1">
    <source>
        <dbReference type="SAM" id="MobiDB-lite"/>
    </source>
</evidence>
<feature type="compositionally biased region" description="Basic and acidic residues" evidence="1">
    <location>
        <begin position="1"/>
        <end position="21"/>
    </location>
</feature>
<proteinExistence type="predicted"/>
<keyword evidence="3" id="KW-1185">Reference proteome</keyword>
<gene>
    <name evidence="2" type="ORF">MDA_GLEAN10003242</name>
</gene>
<protein>
    <submittedName>
        <fullName evidence="2">Uncharacterized protein</fullName>
    </submittedName>
</protein>
<reference evidence="3" key="1">
    <citation type="journal article" date="2013" name="Science">
        <title>Comparative analysis of bat genomes provides insight into the evolution of flight and immunity.</title>
        <authorList>
            <person name="Zhang G."/>
            <person name="Cowled C."/>
            <person name="Shi Z."/>
            <person name="Huang Z."/>
            <person name="Bishop-Lilly K.A."/>
            <person name="Fang X."/>
            <person name="Wynne J.W."/>
            <person name="Xiong Z."/>
            <person name="Baker M.L."/>
            <person name="Zhao W."/>
            <person name="Tachedjian M."/>
            <person name="Zhu Y."/>
            <person name="Zhou P."/>
            <person name="Jiang X."/>
            <person name="Ng J."/>
            <person name="Yang L."/>
            <person name="Wu L."/>
            <person name="Xiao J."/>
            <person name="Feng Y."/>
            <person name="Chen Y."/>
            <person name="Sun X."/>
            <person name="Zhang Y."/>
            <person name="Marsh G.A."/>
            <person name="Crameri G."/>
            <person name="Broder C.C."/>
            <person name="Frey K.G."/>
            <person name="Wang L.F."/>
            <person name="Wang J."/>
        </authorList>
    </citation>
    <scope>NUCLEOTIDE SEQUENCE [LARGE SCALE GENOMIC DNA]</scope>
</reference>